<evidence type="ECO:0000256" key="1">
    <source>
        <dbReference type="ARBA" id="ARBA00022723"/>
    </source>
</evidence>
<dbReference type="InterPro" id="IPR001841">
    <property type="entry name" value="Znf_RING"/>
</dbReference>
<dbReference type="RefSeq" id="XP_033664821.1">
    <property type="nucleotide sequence ID" value="XM_033807802.1"/>
</dbReference>
<dbReference type="GO" id="GO:0008270">
    <property type="term" value="F:zinc ion binding"/>
    <property type="evidence" value="ECO:0007669"/>
    <property type="project" value="UniProtKB-KW"/>
</dbReference>
<dbReference type="GeneID" id="54561074"/>
<gene>
    <name evidence="6" type="ORF">M409DRAFT_25709</name>
</gene>
<dbReference type="InterPro" id="IPR018957">
    <property type="entry name" value="Znf_C3HC4_RING-type"/>
</dbReference>
<proteinExistence type="predicted"/>
<keyword evidence="2 4" id="KW-0863">Zinc-finger</keyword>
<evidence type="ECO:0000313" key="6">
    <source>
        <dbReference type="EMBL" id="KAF2163932.1"/>
    </source>
</evidence>
<dbReference type="AlphaFoldDB" id="A0A6A6CDD2"/>
<dbReference type="Proteomes" id="UP000799537">
    <property type="component" value="Unassembled WGS sequence"/>
</dbReference>
<evidence type="ECO:0000313" key="7">
    <source>
        <dbReference type="Proteomes" id="UP000799537"/>
    </source>
</evidence>
<sequence length="206" mass="23621">MANPNPAPRTRADFFFTGCGWNQIDSTTTCPICYDTTKCPVQLACHESHIFCLACMLTWFQQPGINTCPICRAALFALEDEDEDEESLLDFPQLMDRVRHLTEQRDFDGALDFLVDQVERERVELMEPMRASPRIDDDRLGLDWHHVLETEEQVAVETAWMDAEEVVAGRYRRYSDSELLRVTEEVVDVAGEVVLRFSWGGGAREI</sequence>
<name>A0A6A6CDD2_ZASCE</name>
<organism evidence="6 7">
    <name type="scientific">Zasmidium cellare ATCC 36951</name>
    <dbReference type="NCBI Taxonomy" id="1080233"/>
    <lineage>
        <taxon>Eukaryota</taxon>
        <taxon>Fungi</taxon>
        <taxon>Dikarya</taxon>
        <taxon>Ascomycota</taxon>
        <taxon>Pezizomycotina</taxon>
        <taxon>Dothideomycetes</taxon>
        <taxon>Dothideomycetidae</taxon>
        <taxon>Mycosphaerellales</taxon>
        <taxon>Mycosphaerellaceae</taxon>
        <taxon>Zasmidium</taxon>
    </lineage>
</organism>
<dbReference type="PROSITE" id="PS50089">
    <property type="entry name" value="ZF_RING_2"/>
    <property type="match status" value="1"/>
</dbReference>
<evidence type="ECO:0000256" key="3">
    <source>
        <dbReference type="ARBA" id="ARBA00022833"/>
    </source>
</evidence>
<dbReference type="InterPro" id="IPR013083">
    <property type="entry name" value="Znf_RING/FYVE/PHD"/>
</dbReference>
<dbReference type="EMBL" id="ML993606">
    <property type="protein sequence ID" value="KAF2163932.1"/>
    <property type="molecule type" value="Genomic_DNA"/>
</dbReference>
<keyword evidence="1" id="KW-0479">Metal-binding</keyword>
<dbReference type="Gene3D" id="3.30.40.10">
    <property type="entry name" value="Zinc/RING finger domain, C3HC4 (zinc finger)"/>
    <property type="match status" value="1"/>
</dbReference>
<keyword evidence="7" id="KW-1185">Reference proteome</keyword>
<dbReference type="Pfam" id="PF00097">
    <property type="entry name" value="zf-C3HC4"/>
    <property type="match status" value="1"/>
</dbReference>
<keyword evidence="3" id="KW-0862">Zinc</keyword>
<feature type="domain" description="RING-type" evidence="5">
    <location>
        <begin position="30"/>
        <end position="72"/>
    </location>
</feature>
<dbReference type="SUPFAM" id="SSF57850">
    <property type="entry name" value="RING/U-box"/>
    <property type="match status" value="1"/>
</dbReference>
<evidence type="ECO:0000259" key="5">
    <source>
        <dbReference type="PROSITE" id="PS50089"/>
    </source>
</evidence>
<evidence type="ECO:0000256" key="2">
    <source>
        <dbReference type="ARBA" id="ARBA00022771"/>
    </source>
</evidence>
<protein>
    <recommendedName>
        <fullName evidence="5">RING-type domain-containing protein</fullName>
    </recommendedName>
</protein>
<reference evidence="6" key="1">
    <citation type="journal article" date="2020" name="Stud. Mycol.">
        <title>101 Dothideomycetes genomes: a test case for predicting lifestyles and emergence of pathogens.</title>
        <authorList>
            <person name="Haridas S."/>
            <person name="Albert R."/>
            <person name="Binder M."/>
            <person name="Bloem J."/>
            <person name="Labutti K."/>
            <person name="Salamov A."/>
            <person name="Andreopoulos B."/>
            <person name="Baker S."/>
            <person name="Barry K."/>
            <person name="Bills G."/>
            <person name="Bluhm B."/>
            <person name="Cannon C."/>
            <person name="Castanera R."/>
            <person name="Culley D."/>
            <person name="Daum C."/>
            <person name="Ezra D."/>
            <person name="Gonzalez J."/>
            <person name="Henrissat B."/>
            <person name="Kuo A."/>
            <person name="Liang C."/>
            <person name="Lipzen A."/>
            <person name="Lutzoni F."/>
            <person name="Magnuson J."/>
            <person name="Mondo S."/>
            <person name="Nolan M."/>
            <person name="Ohm R."/>
            <person name="Pangilinan J."/>
            <person name="Park H.-J."/>
            <person name="Ramirez L."/>
            <person name="Alfaro M."/>
            <person name="Sun H."/>
            <person name="Tritt A."/>
            <person name="Yoshinaga Y."/>
            <person name="Zwiers L.-H."/>
            <person name="Turgeon B."/>
            <person name="Goodwin S."/>
            <person name="Spatafora J."/>
            <person name="Crous P."/>
            <person name="Grigoriev I."/>
        </authorList>
    </citation>
    <scope>NUCLEOTIDE SEQUENCE</scope>
    <source>
        <strain evidence="6">ATCC 36951</strain>
    </source>
</reference>
<evidence type="ECO:0000256" key="4">
    <source>
        <dbReference type="PROSITE-ProRule" id="PRU00175"/>
    </source>
</evidence>
<accession>A0A6A6CDD2</accession>